<dbReference type="AlphaFoldDB" id="A0A918XS92"/>
<name>A0A918XS92_9PROT</name>
<protein>
    <submittedName>
        <fullName evidence="2">Uncharacterized protein</fullName>
    </submittedName>
</protein>
<feature type="region of interest" description="Disordered" evidence="1">
    <location>
        <begin position="89"/>
        <end position="122"/>
    </location>
</feature>
<feature type="compositionally biased region" description="Low complexity" evidence="1">
    <location>
        <begin position="90"/>
        <end position="122"/>
    </location>
</feature>
<dbReference type="Proteomes" id="UP000630353">
    <property type="component" value="Unassembled WGS sequence"/>
</dbReference>
<proteinExistence type="predicted"/>
<reference evidence="2" key="2">
    <citation type="submission" date="2020-09" db="EMBL/GenBank/DDBJ databases">
        <authorList>
            <person name="Sun Q."/>
            <person name="Kim S."/>
        </authorList>
    </citation>
    <scope>NUCLEOTIDE SEQUENCE</scope>
    <source>
        <strain evidence="2">KCTC 42651</strain>
    </source>
</reference>
<sequence>MSLAAALKKGQAAIDTLGNWDPFQETGGEAPAPAKLPAARPARPARSVASPNRTPANVNAAADRAAPRVQSQLRPVRDMDELADFDRPAAHAAAARSGDARPAQARAVLSGKPAPRSAAPKARGKAAWLHEGMPQRGRVNAAQYIRELERFAAEESRRVVADTVMDVNPAEIEGVAKLAARIKGRYLAKLLDLGNPTKGTVQDTEVRELTRYRETYEELARGLDMLKAAIEAGDVGVSGMVRR</sequence>
<feature type="region of interest" description="Disordered" evidence="1">
    <location>
        <begin position="18"/>
        <end position="71"/>
    </location>
</feature>
<feature type="compositionally biased region" description="Low complexity" evidence="1">
    <location>
        <begin position="30"/>
        <end position="69"/>
    </location>
</feature>
<gene>
    <name evidence="2" type="ORF">GCM10017083_26070</name>
</gene>
<evidence type="ECO:0000256" key="1">
    <source>
        <dbReference type="SAM" id="MobiDB-lite"/>
    </source>
</evidence>
<keyword evidence="3" id="KW-1185">Reference proteome</keyword>
<evidence type="ECO:0000313" key="2">
    <source>
        <dbReference type="EMBL" id="GHD51524.1"/>
    </source>
</evidence>
<accession>A0A918XS92</accession>
<reference evidence="2" key="1">
    <citation type="journal article" date="2014" name="Int. J. Syst. Evol. Microbiol.">
        <title>Complete genome sequence of Corynebacterium casei LMG S-19264T (=DSM 44701T), isolated from a smear-ripened cheese.</title>
        <authorList>
            <consortium name="US DOE Joint Genome Institute (JGI-PGF)"/>
            <person name="Walter F."/>
            <person name="Albersmeier A."/>
            <person name="Kalinowski J."/>
            <person name="Ruckert C."/>
        </authorList>
    </citation>
    <scope>NUCLEOTIDE SEQUENCE</scope>
    <source>
        <strain evidence="2">KCTC 42651</strain>
    </source>
</reference>
<organism evidence="2 3">
    <name type="scientific">Thalassobaculum fulvum</name>
    <dbReference type="NCBI Taxonomy" id="1633335"/>
    <lineage>
        <taxon>Bacteria</taxon>
        <taxon>Pseudomonadati</taxon>
        <taxon>Pseudomonadota</taxon>
        <taxon>Alphaproteobacteria</taxon>
        <taxon>Rhodospirillales</taxon>
        <taxon>Thalassobaculaceae</taxon>
        <taxon>Thalassobaculum</taxon>
    </lineage>
</organism>
<evidence type="ECO:0000313" key="3">
    <source>
        <dbReference type="Proteomes" id="UP000630353"/>
    </source>
</evidence>
<dbReference type="RefSeq" id="WP_189990195.1">
    <property type="nucleotide sequence ID" value="NZ_BMZS01000005.1"/>
</dbReference>
<dbReference type="EMBL" id="BMZS01000005">
    <property type="protein sequence ID" value="GHD51524.1"/>
    <property type="molecule type" value="Genomic_DNA"/>
</dbReference>
<comment type="caution">
    <text evidence="2">The sequence shown here is derived from an EMBL/GenBank/DDBJ whole genome shotgun (WGS) entry which is preliminary data.</text>
</comment>